<dbReference type="PANTHER" id="PTHR10037:SF62">
    <property type="entry name" value="SODIUM CHANNEL PROTEIN 60E"/>
    <property type="match status" value="1"/>
</dbReference>
<protein>
    <submittedName>
        <fullName evidence="1">Uncharacterized protein</fullName>
    </submittedName>
</protein>
<dbReference type="SUPFAM" id="SSF81324">
    <property type="entry name" value="Voltage-gated potassium channels"/>
    <property type="match status" value="1"/>
</dbReference>
<evidence type="ECO:0000313" key="2">
    <source>
        <dbReference type="Proteomes" id="UP001642464"/>
    </source>
</evidence>
<dbReference type="InterPro" id="IPR018247">
    <property type="entry name" value="EF_Hand_1_Ca_BS"/>
</dbReference>
<dbReference type="Proteomes" id="UP001642464">
    <property type="component" value="Unassembled WGS sequence"/>
</dbReference>
<comment type="caution">
    <text evidence="1">The sequence shown here is derived from an EMBL/GenBank/DDBJ whole genome shotgun (WGS) entry which is preliminary data.</text>
</comment>
<dbReference type="InterPro" id="IPR011992">
    <property type="entry name" value="EF-hand-dom_pair"/>
</dbReference>
<dbReference type="InterPro" id="IPR002048">
    <property type="entry name" value="EF_hand_dom"/>
</dbReference>
<dbReference type="PROSITE" id="PS50222">
    <property type="entry name" value="EF_HAND_2"/>
    <property type="match status" value="1"/>
</dbReference>
<dbReference type="SMART" id="SM00054">
    <property type="entry name" value="EFh"/>
    <property type="match status" value="2"/>
</dbReference>
<dbReference type="InterPro" id="IPR005821">
    <property type="entry name" value="Ion_trans_dom"/>
</dbReference>
<keyword evidence="2" id="KW-1185">Reference proteome</keyword>
<name>A0ABP0R950_9DINO</name>
<dbReference type="InterPro" id="IPR043203">
    <property type="entry name" value="VGCC_Ca_Na"/>
</dbReference>
<dbReference type="EMBL" id="CAXAMM010041006">
    <property type="protein sequence ID" value="CAK9096724.1"/>
    <property type="molecule type" value="Genomic_DNA"/>
</dbReference>
<reference evidence="1 2" key="1">
    <citation type="submission" date="2024-02" db="EMBL/GenBank/DDBJ databases">
        <authorList>
            <person name="Chen Y."/>
            <person name="Shah S."/>
            <person name="Dougan E. K."/>
            <person name="Thang M."/>
            <person name="Chan C."/>
        </authorList>
    </citation>
    <scope>NUCLEOTIDE SEQUENCE [LARGE SCALE GENOMIC DNA]</scope>
</reference>
<dbReference type="Gene3D" id="1.10.287.70">
    <property type="match status" value="1"/>
</dbReference>
<dbReference type="Pfam" id="PF00520">
    <property type="entry name" value="Ion_trans"/>
    <property type="match status" value="1"/>
</dbReference>
<proteinExistence type="predicted"/>
<evidence type="ECO:0000313" key="1">
    <source>
        <dbReference type="EMBL" id="CAK9096724.1"/>
    </source>
</evidence>
<dbReference type="Gene3D" id="1.10.238.10">
    <property type="entry name" value="EF-hand"/>
    <property type="match status" value="1"/>
</dbReference>
<organism evidence="1 2">
    <name type="scientific">Durusdinium trenchii</name>
    <dbReference type="NCBI Taxonomy" id="1381693"/>
    <lineage>
        <taxon>Eukaryota</taxon>
        <taxon>Sar</taxon>
        <taxon>Alveolata</taxon>
        <taxon>Dinophyceae</taxon>
        <taxon>Suessiales</taxon>
        <taxon>Symbiodiniaceae</taxon>
        <taxon>Durusdinium</taxon>
    </lineage>
</organism>
<dbReference type="PROSITE" id="PS00018">
    <property type="entry name" value="EF_HAND_1"/>
    <property type="match status" value="2"/>
</dbReference>
<sequence>MPFFFSPALSRRQKGSGSTSSVNATEAKQNASVQKKAHLKRTLSTIEKDSLRYKAGKVKPWMDDDGNVVWSKSRIIIGEWVLSQTFETIMGVIIATNICIMVVESNADASCYTWAVENNELEKMLEKCPHRSSSIWWLQVANIVLLVIYSVECMLRAFVERHNYLWNRWNQIDLLTVVLGWAGVVLAAAASFSGFQFNVLRITRVIRLLRAARVVISIPEFYILVSGLTSSFKAIIFGSVMLVSVIIVWAIIGVELLHPLNAGKIYPDTCWHCKDAFGSVQEAAVTIFKQIVAGDSWGEINEPLALEHPALIPLFFFMFMMISLGCMNLILAVIVERATEARENDQARKLQKKDAEREANMVELALLCDSMDVNGNGSLSLQEMLDGYDHNHHFNNLMQEMDIRRSDIRTIFNVLDGDCSGEVSYVEFCQQLGTCRKRDPVMMHSLIKYSVMEVQKILNHEIMDTLNEHTEALIEQREMLMEQLQLLHALPVDPKIKEVAQKRRAARVLRRQGKKQGKPQYFDENGTAATAYSSHGSDVQEEGSGMVAHQVVNSMESTCQSFEELQSQMQSLIRSTEELSSKATNSKQDLLEPGTGTLLAVQTEDAQALSADRNERTTSLNEELERKFSLLLAKLRQRMDDEEVLQRRCKDAVQAVDSLLADHSGRYFYC</sequence>
<dbReference type="InterPro" id="IPR027359">
    <property type="entry name" value="Volt_channel_dom_sf"/>
</dbReference>
<dbReference type="PANTHER" id="PTHR10037">
    <property type="entry name" value="VOLTAGE-GATED CATION CHANNEL CALCIUM AND SODIUM"/>
    <property type="match status" value="1"/>
</dbReference>
<dbReference type="Gene3D" id="1.20.120.350">
    <property type="entry name" value="Voltage-gated potassium channels. Chain C"/>
    <property type="match status" value="1"/>
</dbReference>
<gene>
    <name evidence="1" type="ORF">SCF082_LOCUS45400</name>
</gene>
<accession>A0ABP0R950</accession>
<dbReference type="SUPFAM" id="SSF47473">
    <property type="entry name" value="EF-hand"/>
    <property type="match status" value="1"/>
</dbReference>